<feature type="region of interest" description="Disordered" evidence="1">
    <location>
        <begin position="1"/>
        <end position="77"/>
    </location>
</feature>
<dbReference type="VEuPathDB" id="CryptoDB:Cvel_1439"/>
<dbReference type="EMBL" id="CDMZ01004134">
    <property type="protein sequence ID" value="CEM48748.1"/>
    <property type="molecule type" value="Genomic_DNA"/>
</dbReference>
<feature type="region of interest" description="Disordered" evidence="1">
    <location>
        <begin position="235"/>
        <end position="257"/>
    </location>
</feature>
<feature type="compositionally biased region" description="Basic and acidic residues" evidence="1">
    <location>
        <begin position="131"/>
        <end position="144"/>
    </location>
</feature>
<feature type="compositionally biased region" description="Low complexity" evidence="1">
    <location>
        <begin position="243"/>
        <end position="257"/>
    </location>
</feature>
<reference evidence="2" key="1">
    <citation type="submission" date="2014-11" db="EMBL/GenBank/DDBJ databases">
        <authorList>
            <person name="Otto D Thomas"/>
            <person name="Naeem Raeece"/>
        </authorList>
    </citation>
    <scope>NUCLEOTIDE SEQUENCE</scope>
</reference>
<feature type="compositionally biased region" description="Basic and acidic residues" evidence="1">
    <location>
        <begin position="551"/>
        <end position="567"/>
    </location>
</feature>
<proteinExistence type="predicted"/>
<accession>A0A0G4HWA0</accession>
<evidence type="ECO:0000256" key="1">
    <source>
        <dbReference type="SAM" id="MobiDB-lite"/>
    </source>
</evidence>
<feature type="compositionally biased region" description="Basic and acidic residues" evidence="1">
    <location>
        <begin position="393"/>
        <end position="411"/>
    </location>
</feature>
<feature type="region of interest" description="Disordered" evidence="1">
    <location>
        <begin position="116"/>
        <end position="157"/>
    </location>
</feature>
<feature type="region of interest" description="Disordered" evidence="1">
    <location>
        <begin position="392"/>
        <end position="411"/>
    </location>
</feature>
<sequence>MTECAKTDRNDVSDHVCTPHVDKDVKGDPGSGSAAVTRFPSPQRVTREDSEEEGEPTGPDKEREASSAKGLSSCPPLGHSTSSFGSLGLETALDVLVLSGLCCCLNRRKGTRVNLDNKERRLPGTITRGTGTKDERKDNSHLSLDDDEEESSYEREPKAEWEVLLASILSRASSPFPANSPERKEEAQTAAVALQQRLAEEEEEQNGTAPTLIEESRQIIQTLQLSCDCLPFETANRQTQQPSGESSSGSSERPTSAPLNAAAVELASAAFSALGRLEASKVDGSAGAWSDIVMSEGGSLRTFGTRLLSVACCWFLYVSSVSPCPLVGCSSGGRWLPLCLRVSREGPTSLSGRILEALSVCLFASNRTEVERVRRPLLDSLSRFSPVLSFQHRGGEREREGNLSKKAAGRTEQERREAAETAFFSSFALAITKGFSEVGSRDFHQAVHLFFRERSLVAMGGGRGISPSVLSAAAAIARHAGVQASGSCREFVGLVCESLESCDAREVLQGLLLLMSLIDVIGDRLTAFASDLFFRLATVHAVFLYEDPAGREEEHNQEVDRKEKPESNSENATGPLHLSPTPNEFLLPKEKKIAQRFREELRRVFAASLERYQSLWPEEFESGLSGLQSLCRGHSLGGRAEETPVSGRAVGFEKQGVRREEILTLTPTQNRPTENDEDGGDESATHKSQSDDTNAQRCQQQSRLNQAQQRLKAFLEDVEAYAVGLG</sequence>
<gene>
    <name evidence="2" type="ORF">Cvel_1439</name>
</gene>
<feature type="compositionally biased region" description="Low complexity" evidence="1">
    <location>
        <begin position="696"/>
        <end position="706"/>
    </location>
</feature>
<feature type="region of interest" description="Disordered" evidence="1">
    <location>
        <begin position="650"/>
        <end position="706"/>
    </location>
</feature>
<feature type="compositionally biased region" description="Basic and acidic residues" evidence="1">
    <location>
        <begin position="1"/>
        <end position="14"/>
    </location>
</feature>
<organism evidence="2">
    <name type="scientific">Chromera velia CCMP2878</name>
    <dbReference type="NCBI Taxonomy" id="1169474"/>
    <lineage>
        <taxon>Eukaryota</taxon>
        <taxon>Sar</taxon>
        <taxon>Alveolata</taxon>
        <taxon>Colpodellida</taxon>
        <taxon>Chromeraceae</taxon>
        <taxon>Chromera</taxon>
    </lineage>
</organism>
<name>A0A0G4HWA0_9ALVE</name>
<protein>
    <submittedName>
        <fullName evidence="2">Uncharacterized protein</fullName>
    </submittedName>
</protein>
<dbReference type="AlphaFoldDB" id="A0A0G4HWA0"/>
<feature type="region of interest" description="Disordered" evidence="1">
    <location>
        <begin position="551"/>
        <end position="583"/>
    </location>
</feature>
<evidence type="ECO:0000313" key="2">
    <source>
        <dbReference type="EMBL" id="CEM48748.1"/>
    </source>
</evidence>